<dbReference type="Pfam" id="PF12776">
    <property type="entry name" value="Myb_DNA-bind_3"/>
    <property type="match status" value="1"/>
</dbReference>
<name>A0A7J7HER5_CAMSI</name>
<keyword evidence="4" id="KW-1185">Reference proteome</keyword>
<sequence>MHCSVEEQVAIFLHIVSHNVKNRPAKRYYKRSGETVSRYFHMFTYVLAGWEGSTSDSRILGCAINREHGITCPPGFPLLKHYITPFRSTRYHLNEIRGRVPTTAKELFNHGHSSLRNAIERSFGINEMEAHESGKKRGKNIVWSKEMDKCLILEVVHQANEGYKVDKGFKDQAYVAACSSLNSSFNLFLSCKHYVNCLKTIKKKYRLVQEMLSKSGFSLNPMTKMVECSDQVWTTYVAANPDAKELRGKKIEMLDELSIVCGNDQATGEWACSAKDVNANYSKKTNYTEDEYSHLFDPIDNMVANDVVAKNLHFGKRNHISSMTVTEQSKKPKNAELVAETMVVVSTNMARLADAYEKSKPCIDYLELYKAIMDVEELDINS</sequence>
<proteinExistence type="predicted"/>
<dbReference type="EMBL" id="JACBKZ010000004">
    <property type="protein sequence ID" value="KAF5951199.1"/>
    <property type="molecule type" value="Genomic_DNA"/>
</dbReference>
<evidence type="ECO:0000259" key="1">
    <source>
        <dbReference type="Pfam" id="PF12776"/>
    </source>
</evidence>
<feature type="domain" description="Myb/SANT-like" evidence="1">
    <location>
        <begin position="143"/>
        <end position="236"/>
    </location>
</feature>
<dbReference type="InterPro" id="IPR024752">
    <property type="entry name" value="Myb/SANT-like_dom"/>
</dbReference>
<dbReference type="Pfam" id="PF26138">
    <property type="entry name" value="DUF8040"/>
    <property type="match status" value="1"/>
</dbReference>
<dbReference type="InterPro" id="IPR058353">
    <property type="entry name" value="DUF8040"/>
</dbReference>
<protein>
    <recommendedName>
        <fullName evidence="5">Myb/SANT-like domain-containing protein</fullName>
    </recommendedName>
</protein>
<evidence type="ECO:0000313" key="4">
    <source>
        <dbReference type="Proteomes" id="UP000593564"/>
    </source>
</evidence>
<dbReference type="PANTHER" id="PTHR46929">
    <property type="entry name" value="EXPRESSED PROTEIN"/>
    <property type="match status" value="1"/>
</dbReference>
<reference evidence="3 4" key="2">
    <citation type="submission" date="2020-07" db="EMBL/GenBank/DDBJ databases">
        <title>Genome assembly of wild tea tree DASZ reveals pedigree and selection history of tea varieties.</title>
        <authorList>
            <person name="Zhang W."/>
        </authorList>
    </citation>
    <scope>NUCLEOTIDE SEQUENCE [LARGE SCALE GENOMIC DNA]</scope>
    <source>
        <strain evidence="4">cv. G240</strain>
        <tissue evidence="3">Leaf</tissue>
    </source>
</reference>
<evidence type="ECO:0000313" key="3">
    <source>
        <dbReference type="EMBL" id="KAF5951199.1"/>
    </source>
</evidence>
<dbReference type="Proteomes" id="UP000593564">
    <property type="component" value="Unassembled WGS sequence"/>
</dbReference>
<dbReference type="AlphaFoldDB" id="A0A7J7HER5"/>
<reference evidence="4" key="1">
    <citation type="journal article" date="2020" name="Nat. Commun.">
        <title>Genome assembly of wild tea tree DASZ reveals pedigree and selection history of tea varieties.</title>
        <authorList>
            <person name="Zhang W."/>
            <person name="Zhang Y."/>
            <person name="Qiu H."/>
            <person name="Guo Y."/>
            <person name="Wan H."/>
            <person name="Zhang X."/>
            <person name="Scossa F."/>
            <person name="Alseekh S."/>
            <person name="Zhang Q."/>
            <person name="Wang P."/>
            <person name="Xu L."/>
            <person name="Schmidt M.H."/>
            <person name="Jia X."/>
            <person name="Li D."/>
            <person name="Zhu A."/>
            <person name="Guo F."/>
            <person name="Chen W."/>
            <person name="Ni D."/>
            <person name="Usadel B."/>
            <person name="Fernie A.R."/>
            <person name="Wen W."/>
        </authorList>
    </citation>
    <scope>NUCLEOTIDE SEQUENCE [LARGE SCALE GENOMIC DNA]</scope>
    <source>
        <strain evidence="4">cv. G240</strain>
    </source>
</reference>
<evidence type="ECO:0000259" key="2">
    <source>
        <dbReference type="Pfam" id="PF26138"/>
    </source>
</evidence>
<comment type="caution">
    <text evidence="3">The sequence shown here is derived from an EMBL/GenBank/DDBJ whole genome shotgun (WGS) entry which is preliminary data.</text>
</comment>
<dbReference type="PANTHER" id="PTHR46929:SF18">
    <property type="entry name" value="MYB_SANT-LIKE DNA-BINDING DOMAIN PROTEIN"/>
    <property type="match status" value="1"/>
</dbReference>
<organism evidence="3 4">
    <name type="scientific">Camellia sinensis</name>
    <name type="common">Tea plant</name>
    <name type="synonym">Thea sinensis</name>
    <dbReference type="NCBI Taxonomy" id="4442"/>
    <lineage>
        <taxon>Eukaryota</taxon>
        <taxon>Viridiplantae</taxon>
        <taxon>Streptophyta</taxon>
        <taxon>Embryophyta</taxon>
        <taxon>Tracheophyta</taxon>
        <taxon>Spermatophyta</taxon>
        <taxon>Magnoliopsida</taxon>
        <taxon>eudicotyledons</taxon>
        <taxon>Gunneridae</taxon>
        <taxon>Pentapetalae</taxon>
        <taxon>asterids</taxon>
        <taxon>Ericales</taxon>
        <taxon>Theaceae</taxon>
        <taxon>Camellia</taxon>
    </lineage>
</organism>
<evidence type="ECO:0008006" key="5">
    <source>
        <dbReference type="Google" id="ProtNLM"/>
    </source>
</evidence>
<accession>A0A7J7HER5</accession>
<gene>
    <name evidence="3" type="ORF">HYC85_009143</name>
</gene>
<feature type="domain" description="DUF8040" evidence="2">
    <location>
        <begin position="2"/>
        <end position="43"/>
    </location>
</feature>